<dbReference type="InterPro" id="IPR011604">
    <property type="entry name" value="PDDEXK-like_dom_sf"/>
</dbReference>
<name>A0AAE3J8G7_9FIRM</name>
<comment type="similarity">
    <text evidence="9">Belongs to the CRISPR-associated exonuclease Cas4 family.</text>
</comment>
<dbReference type="Gene3D" id="3.90.320.10">
    <property type="match status" value="1"/>
</dbReference>
<evidence type="ECO:0000256" key="4">
    <source>
        <dbReference type="ARBA" id="ARBA00022839"/>
    </source>
</evidence>
<dbReference type="GO" id="GO:0004527">
    <property type="term" value="F:exonuclease activity"/>
    <property type="evidence" value="ECO:0007669"/>
    <property type="project" value="UniProtKB-KW"/>
</dbReference>
<dbReference type="PANTHER" id="PTHR37168:SF1">
    <property type="entry name" value="CRISPR-ASSOCIATED EXONUCLEASE CAS4"/>
    <property type="match status" value="1"/>
</dbReference>
<dbReference type="EC" id="3.1.12.1" evidence="9"/>
<organism evidence="11 12">
    <name type="scientific">Fusicatenibacter faecihominis</name>
    <dbReference type="NCBI Taxonomy" id="2881276"/>
    <lineage>
        <taxon>Bacteria</taxon>
        <taxon>Bacillati</taxon>
        <taxon>Bacillota</taxon>
        <taxon>Clostridia</taxon>
        <taxon>Lachnospirales</taxon>
        <taxon>Lachnospiraceae</taxon>
        <taxon>Fusicatenibacter</taxon>
    </lineage>
</organism>
<evidence type="ECO:0000313" key="12">
    <source>
        <dbReference type="Proteomes" id="UP001197875"/>
    </source>
</evidence>
<feature type="domain" description="DUF83" evidence="10">
    <location>
        <begin position="6"/>
        <end position="163"/>
    </location>
</feature>
<keyword evidence="1 9" id="KW-0540">Nuclease</keyword>
<dbReference type="GO" id="GO:0046872">
    <property type="term" value="F:metal ion binding"/>
    <property type="evidence" value="ECO:0007669"/>
    <property type="project" value="UniProtKB-KW"/>
</dbReference>
<keyword evidence="4 9" id="KW-0269">Exonuclease</keyword>
<dbReference type="GO" id="GO:0051607">
    <property type="term" value="P:defense response to virus"/>
    <property type="evidence" value="ECO:0007669"/>
    <property type="project" value="UniProtKB-KW"/>
</dbReference>
<evidence type="ECO:0000259" key="10">
    <source>
        <dbReference type="Pfam" id="PF01930"/>
    </source>
</evidence>
<sequence length="164" mass="19657">MGDKVTGVMVYYYFVCKRKLWFFCHQINMESENEDVILGKILDDNNYQKDDKHINIDDVINIDFIREEKELHEVKKSRVLEEAGVWQLKYYLYYLQKRGVVDLKGKIDYPLLKKTMKIELYDKDIKEIERIIEEISVIKRAELPPALLESKVCRKCAYFDLCFV</sequence>
<dbReference type="NCBIfam" id="TIGR00372">
    <property type="entry name" value="cas4"/>
    <property type="match status" value="1"/>
</dbReference>
<evidence type="ECO:0000256" key="9">
    <source>
        <dbReference type="RuleBase" id="RU365022"/>
    </source>
</evidence>
<reference evidence="11 12" key="1">
    <citation type="submission" date="2021-10" db="EMBL/GenBank/DDBJ databases">
        <title>Anaerobic single-cell dispensing facilitates the cultivation of human gut bacteria.</title>
        <authorList>
            <person name="Afrizal A."/>
        </authorList>
    </citation>
    <scope>NUCLEOTIDE SEQUENCE [LARGE SCALE GENOMIC DNA]</scope>
    <source>
        <strain evidence="11 12">CLA-AA-H277</strain>
    </source>
</reference>
<protein>
    <recommendedName>
        <fullName evidence="9">CRISPR-associated exonuclease Cas4</fullName>
        <ecNumber evidence="9">3.1.12.1</ecNumber>
    </recommendedName>
</protein>
<evidence type="ECO:0000256" key="1">
    <source>
        <dbReference type="ARBA" id="ARBA00022722"/>
    </source>
</evidence>
<proteinExistence type="inferred from homology"/>
<dbReference type="GO" id="GO:0051536">
    <property type="term" value="F:iron-sulfur cluster binding"/>
    <property type="evidence" value="ECO:0007669"/>
    <property type="project" value="UniProtKB-KW"/>
</dbReference>
<comment type="caution">
    <text evidence="11">The sequence shown here is derived from an EMBL/GenBank/DDBJ whole genome shotgun (WGS) entry which is preliminary data.</text>
</comment>
<dbReference type="RefSeq" id="WP_227616215.1">
    <property type="nucleotide sequence ID" value="NZ_JAJEPR010000046.1"/>
</dbReference>
<dbReference type="AlphaFoldDB" id="A0AAE3J8G7"/>
<keyword evidence="8 9" id="KW-0464">Manganese</keyword>
<dbReference type="InterPro" id="IPR022765">
    <property type="entry name" value="Dna2/Cas4_DUF83"/>
</dbReference>
<dbReference type="Pfam" id="PF01930">
    <property type="entry name" value="Cas_Cas4"/>
    <property type="match status" value="1"/>
</dbReference>
<keyword evidence="12" id="KW-1185">Reference proteome</keyword>
<keyword evidence="5 9" id="KW-0408">Iron</keyword>
<evidence type="ECO:0000313" key="11">
    <source>
        <dbReference type="EMBL" id="MCC2191295.1"/>
    </source>
</evidence>
<evidence type="ECO:0000256" key="5">
    <source>
        <dbReference type="ARBA" id="ARBA00023004"/>
    </source>
</evidence>
<dbReference type="Proteomes" id="UP001197875">
    <property type="component" value="Unassembled WGS sequence"/>
</dbReference>
<gene>
    <name evidence="11" type="primary">cas4</name>
    <name evidence="11" type="ORF">LKD71_16120</name>
</gene>
<evidence type="ECO:0000256" key="2">
    <source>
        <dbReference type="ARBA" id="ARBA00022723"/>
    </source>
</evidence>
<dbReference type="InterPro" id="IPR013343">
    <property type="entry name" value="CRISPR-assoc_prot_Cas4"/>
</dbReference>
<keyword evidence="7 9" id="KW-0051">Antiviral defense</keyword>
<evidence type="ECO:0000256" key="3">
    <source>
        <dbReference type="ARBA" id="ARBA00022801"/>
    </source>
</evidence>
<keyword evidence="3 9" id="KW-0378">Hydrolase</keyword>
<comment type="cofactor">
    <cofactor evidence="9">
        <name>Mg(2+)</name>
        <dbReference type="ChEBI" id="CHEBI:18420"/>
    </cofactor>
    <cofactor evidence="9">
        <name>Mn(2+)</name>
        <dbReference type="ChEBI" id="CHEBI:29035"/>
    </cofactor>
    <text evidence="9">Mg(2+) or Mn(2+) required for ssDNA cleavage activity.</text>
</comment>
<dbReference type="EMBL" id="JAJEPR010000046">
    <property type="protein sequence ID" value="MCC2191295.1"/>
    <property type="molecule type" value="Genomic_DNA"/>
</dbReference>
<evidence type="ECO:0000256" key="8">
    <source>
        <dbReference type="ARBA" id="ARBA00023211"/>
    </source>
</evidence>
<evidence type="ECO:0000256" key="7">
    <source>
        <dbReference type="ARBA" id="ARBA00023118"/>
    </source>
</evidence>
<dbReference type="PANTHER" id="PTHR37168">
    <property type="entry name" value="CRISPR-ASSOCIATED EXONUCLEASE CAS4"/>
    <property type="match status" value="1"/>
</dbReference>
<accession>A0AAE3J8G7</accession>
<comment type="cofactor">
    <cofactor evidence="9">
        <name>iron-sulfur cluster</name>
        <dbReference type="ChEBI" id="CHEBI:30408"/>
    </cofactor>
</comment>
<keyword evidence="2 9" id="KW-0479">Metal-binding</keyword>
<comment type="function">
    <text evidence="9">CRISPR (clustered regularly interspaced short palindromic repeat) is an adaptive immune system that provides protection against mobile genetic elements (viruses, transposable elements and conjugative plasmids). CRISPR clusters contain sequences complementary to antecedent mobile elements and target invading nucleic acids. CRISPR clusters are transcribed and processed into CRISPR RNA (crRNA).</text>
</comment>
<evidence type="ECO:0000256" key="6">
    <source>
        <dbReference type="ARBA" id="ARBA00023014"/>
    </source>
</evidence>
<keyword evidence="6 9" id="KW-0411">Iron-sulfur</keyword>